<evidence type="ECO:0000313" key="2">
    <source>
        <dbReference type="EMBL" id="GAA0271209.1"/>
    </source>
</evidence>
<sequence length="144" mass="15662">MSHESGKGVLVTDSPEDGEPASFVEKTKTLYRKHRRKIHAVVGTVGTVALAVAWEAIKQAAEQSGSEGVEAVEEEVEDRELTPAAEAKSQPRSPVTPHVRNLVEGWNASPEKRAQYKEETGEELAPGKNWVHRREGEDPGEAAA</sequence>
<feature type="region of interest" description="Disordered" evidence="1">
    <location>
        <begin position="1"/>
        <end position="21"/>
    </location>
</feature>
<reference evidence="3" key="1">
    <citation type="journal article" date="2019" name="Int. J. Syst. Evol. Microbiol.">
        <title>The Global Catalogue of Microorganisms (GCM) 10K type strain sequencing project: providing services to taxonomists for standard genome sequencing and annotation.</title>
        <authorList>
            <consortium name="The Broad Institute Genomics Platform"/>
            <consortium name="The Broad Institute Genome Sequencing Center for Infectious Disease"/>
            <person name="Wu L."/>
            <person name="Ma J."/>
        </authorList>
    </citation>
    <scope>NUCLEOTIDE SEQUENCE [LARGE SCALE GENOMIC DNA]</scope>
    <source>
        <strain evidence="3">JCM 4505</strain>
    </source>
</reference>
<organism evidence="2 3">
    <name type="scientific">Streptomyces polychromogenes</name>
    <dbReference type="NCBI Taxonomy" id="67342"/>
    <lineage>
        <taxon>Bacteria</taxon>
        <taxon>Bacillati</taxon>
        <taxon>Actinomycetota</taxon>
        <taxon>Actinomycetes</taxon>
        <taxon>Kitasatosporales</taxon>
        <taxon>Streptomycetaceae</taxon>
        <taxon>Streptomyces</taxon>
    </lineage>
</organism>
<dbReference type="EMBL" id="BAAABV010000005">
    <property type="protein sequence ID" value="GAA0271209.1"/>
    <property type="molecule type" value="Genomic_DNA"/>
</dbReference>
<accession>A0ABP3EPR0</accession>
<keyword evidence="3" id="KW-1185">Reference proteome</keyword>
<feature type="compositionally biased region" description="Basic and acidic residues" evidence="1">
    <location>
        <begin position="110"/>
        <end position="119"/>
    </location>
</feature>
<evidence type="ECO:0000313" key="3">
    <source>
        <dbReference type="Proteomes" id="UP001501867"/>
    </source>
</evidence>
<proteinExistence type="predicted"/>
<dbReference type="Proteomes" id="UP001501867">
    <property type="component" value="Unassembled WGS sequence"/>
</dbReference>
<protein>
    <submittedName>
        <fullName evidence="2">Uncharacterized protein</fullName>
    </submittedName>
</protein>
<feature type="region of interest" description="Disordered" evidence="1">
    <location>
        <begin position="63"/>
        <end position="144"/>
    </location>
</feature>
<name>A0ABP3EPR0_9ACTN</name>
<gene>
    <name evidence="2" type="ORF">GCM10010302_05960</name>
</gene>
<evidence type="ECO:0000256" key="1">
    <source>
        <dbReference type="SAM" id="MobiDB-lite"/>
    </source>
</evidence>
<comment type="caution">
    <text evidence="2">The sequence shown here is derived from an EMBL/GenBank/DDBJ whole genome shotgun (WGS) entry which is preliminary data.</text>
</comment>